<name>A0A382AGY9_9ZZZZ</name>
<accession>A0A382AGY9</accession>
<dbReference type="EMBL" id="UINC01025274">
    <property type="protein sequence ID" value="SVB00541.1"/>
    <property type="molecule type" value="Genomic_DNA"/>
</dbReference>
<proteinExistence type="predicted"/>
<sequence length="42" mass="4843">MKNDLTNNDVYSGSQLFGLVILRILIGWHFLYEGISKLVNPY</sequence>
<evidence type="ECO:0000313" key="2">
    <source>
        <dbReference type="EMBL" id="SVB00541.1"/>
    </source>
</evidence>
<organism evidence="2">
    <name type="scientific">marine metagenome</name>
    <dbReference type="NCBI Taxonomy" id="408172"/>
    <lineage>
        <taxon>unclassified sequences</taxon>
        <taxon>metagenomes</taxon>
        <taxon>ecological metagenomes</taxon>
    </lineage>
</organism>
<protein>
    <recommendedName>
        <fullName evidence="3">DoxX family protein</fullName>
    </recommendedName>
</protein>
<evidence type="ECO:0000256" key="1">
    <source>
        <dbReference type="SAM" id="Phobius"/>
    </source>
</evidence>
<feature type="transmembrane region" description="Helical" evidence="1">
    <location>
        <begin position="12"/>
        <end position="32"/>
    </location>
</feature>
<feature type="non-terminal residue" evidence="2">
    <location>
        <position position="42"/>
    </location>
</feature>
<keyword evidence="1" id="KW-1133">Transmembrane helix</keyword>
<dbReference type="AlphaFoldDB" id="A0A382AGY9"/>
<keyword evidence="1" id="KW-0472">Membrane</keyword>
<evidence type="ECO:0008006" key="3">
    <source>
        <dbReference type="Google" id="ProtNLM"/>
    </source>
</evidence>
<gene>
    <name evidence="2" type="ORF">METZ01_LOCUS153395</name>
</gene>
<reference evidence="2" key="1">
    <citation type="submission" date="2018-05" db="EMBL/GenBank/DDBJ databases">
        <authorList>
            <person name="Lanie J.A."/>
            <person name="Ng W.-L."/>
            <person name="Kazmierczak K.M."/>
            <person name="Andrzejewski T.M."/>
            <person name="Davidsen T.M."/>
            <person name="Wayne K.J."/>
            <person name="Tettelin H."/>
            <person name="Glass J.I."/>
            <person name="Rusch D."/>
            <person name="Podicherti R."/>
            <person name="Tsui H.-C.T."/>
            <person name="Winkler M.E."/>
        </authorList>
    </citation>
    <scope>NUCLEOTIDE SEQUENCE</scope>
</reference>
<keyword evidence="1" id="KW-0812">Transmembrane</keyword>